<dbReference type="EMBL" id="BPQH01000005">
    <property type="protein sequence ID" value="GJD49259.1"/>
    <property type="molecule type" value="Genomic_DNA"/>
</dbReference>
<gene>
    <name evidence="1" type="ORF">OPKNFCMD_1989</name>
</gene>
<proteinExistence type="predicted"/>
<evidence type="ECO:0000313" key="2">
    <source>
        <dbReference type="Proteomes" id="UP001055167"/>
    </source>
</evidence>
<organism evidence="1 2">
    <name type="scientific">Methylobacterium crusticola</name>
    <dbReference type="NCBI Taxonomy" id="1697972"/>
    <lineage>
        <taxon>Bacteria</taxon>
        <taxon>Pseudomonadati</taxon>
        <taxon>Pseudomonadota</taxon>
        <taxon>Alphaproteobacteria</taxon>
        <taxon>Hyphomicrobiales</taxon>
        <taxon>Methylobacteriaceae</taxon>
        <taxon>Methylobacterium</taxon>
    </lineage>
</organism>
<dbReference type="Proteomes" id="UP001055167">
    <property type="component" value="Unassembled WGS sequence"/>
</dbReference>
<keyword evidence="2" id="KW-1185">Reference proteome</keyword>
<reference evidence="1" key="1">
    <citation type="journal article" date="2021" name="Front. Microbiol.">
        <title>Comprehensive Comparative Genomics and Phenotyping of Methylobacterium Species.</title>
        <authorList>
            <person name="Alessa O."/>
            <person name="Ogura Y."/>
            <person name="Fujitani Y."/>
            <person name="Takami H."/>
            <person name="Hayashi T."/>
            <person name="Sahin N."/>
            <person name="Tani A."/>
        </authorList>
    </citation>
    <scope>NUCLEOTIDE SEQUENCE</scope>
    <source>
        <strain evidence="1">KCTC 52305</strain>
    </source>
</reference>
<protein>
    <submittedName>
        <fullName evidence="1">Uncharacterized protein</fullName>
    </submittedName>
</protein>
<reference evidence="1" key="2">
    <citation type="submission" date="2021-08" db="EMBL/GenBank/DDBJ databases">
        <authorList>
            <person name="Tani A."/>
            <person name="Ola A."/>
            <person name="Ogura Y."/>
            <person name="Katsura K."/>
            <person name="Hayashi T."/>
        </authorList>
    </citation>
    <scope>NUCLEOTIDE SEQUENCE</scope>
    <source>
        <strain evidence="1">KCTC 52305</strain>
    </source>
</reference>
<dbReference type="RefSeq" id="WP_128562313.1">
    <property type="nucleotide sequence ID" value="NZ_BPQH01000005.1"/>
</dbReference>
<evidence type="ECO:0000313" key="1">
    <source>
        <dbReference type="EMBL" id="GJD49259.1"/>
    </source>
</evidence>
<comment type="caution">
    <text evidence="1">The sequence shown here is derived from an EMBL/GenBank/DDBJ whole genome shotgun (WGS) entry which is preliminary data.</text>
</comment>
<accession>A0ABQ4QVM2</accession>
<name>A0ABQ4QVM2_9HYPH</name>
<sequence>MLPVHGLLVGAALWITAADRVPVFDIKPGCHAASTLMDLAPDREQRCYEDEASARAEVAKQWARFPAGDRQRCTAEAQLDGTPSYVDLLECLTLAREAKDEN</sequence>